<dbReference type="Proteomes" id="UP000789525">
    <property type="component" value="Unassembled WGS sequence"/>
</dbReference>
<dbReference type="EMBL" id="CAJVPT010049767">
    <property type="protein sequence ID" value="CAG8744665.1"/>
    <property type="molecule type" value="Genomic_DNA"/>
</dbReference>
<protein>
    <submittedName>
        <fullName evidence="1">5608_t:CDS:1</fullName>
    </submittedName>
</protein>
<proteinExistence type="predicted"/>
<feature type="non-terminal residue" evidence="1">
    <location>
        <position position="1"/>
    </location>
</feature>
<keyword evidence="2" id="KW-1185">Reference proteome</keyword>
<evidence type="ECO:0000313" key="1">
    <source>
        <dbReference type="EMBL" id="CAG8744665.1"/>
    </source>
</evidence>
<evidence type="ECO:0000313" key="2">
    <source>
        <dbReference type="Proteomes" id="UP000789525"/>
    </source>
</evidence>
<name>A0ACA9QBN6_9GLOM</name>
<reference evidence="1" key="1">
    <citation type="submission" date="2021-06" db="EMBL/GenBank/DDBJ databases">
        <authorList>
            <person name="Kallberg Y."/>
            <person name="Tangrot J."/>
            <person name="Rosling A."/>
        </authorList>
    </citation>
    <scope>NUCLEOTIDE SEQUENCE</scope>
    <source>
        <strain evidence="1">CL356</strain>
    </source>
</reference>
<accession>A0ACA9QBN6</accession>
<sequence length="135" mass="15151">YDEVLKYGSRIVDGLSSYKQPIFVYIVPNGELRGGAWVVLDPSINPTHMQMYADVEARAGVLEPEGIVEIKMRKDKLTSLMERLDSDYAAHKKTSLDQACDAEERSAAAAELSKRESDLMPTYKQIALLYADLHE</sequence>
<gene>
    <name evidence="1" type="ORF">ACOLOM_LOCUS12366</name>
</gene>
<comment type="caution">
    <text evidence="1">The sequence shown here is derived from an EMBL/GenBank/DDBJ whole genome shotgun (WGS) entry which is preliminary data.</text>
</comment>
<organism evidence="1 2">
    <name type="scientific">Acaulospora colombiana</name>
    <dbReference type="NCBI Taxonomy" id="27376"/>
    <lineage>
        <taxon>Eukaryota</taxon>
        <taxon>Fungi</taxon>
        <taxon>Fungi incertae sedis</taxon>
        <taxon>Mucoromycota</taxon>
        <taxon>Glomeromycotina</taxon>
        <taxon>Glomeromycetes</taxon>
        <taxon>Diversisporales</taxon>
        <taxon>Acaulosporaceae</taxon>
        <taxon>Acaulospora</taxon>
    </lineage>
</organism>